<evidence type="ECO:0000256" key="13">
    <source>
        <dbReference type="ARBA" id="ARBA00023134"/>
    </source>
</evidence>
<dbReference type="EC" id="3.5.4.25" evidence="19"/>
<feature type="binding site" evidence="19">
    <location>
        <begin position="138"/>
        <end position="142"/>
    </location>
    <ligand>
        <name>D-ribulose 5-phosphate</name>
        <dbReference type="ChEBI" id="CHEBI:58121"/>
    </ligand>
</feature>
<dbReference type="Pfam" id="PF00926">
    <property type="entry name" value="DHBP_synthase"/>
    <property type="match status" value="1"/>
</dbReference>
<feature type="region of interest" description="DHBP synthase" evidence="19">
    <location>
        <begin position="1"/>
        <end position="199"/>
    </location>
</feature>
<dbReference type="FunFam" id="3.90.870.10:FF:000001">
    <property type="entry name" value="Riboflavin biosynthesis protein RibBA"/>
    <property type="match status" value="1"/>
</dbReference>
<dbReference type="UniPathway" id="UPA00275">
    <property type="reaction ID" value="UER00399"/>
</dbReference>
<comment type="cofactor">
    <cofactor evidence="19">
        <name>Mg(2+)</name>
        <dbReference type="ChEBI" id="CHEBI:18420"/>
    </cofactor>
    <cofactor evidence="19">
        <name>Mn(2+)</name>
        <dbReference type="ChEBI" id="CHEBI:29035"/>
    </cofactor>
    <text evidence="19">Binds 2 divalent metal cations per subunit. Magnesium or manganese.</text>
</comment>
<evidence type="ECO:0000256" key="4">
    <source>
        <dbReference type="ARBA" id="ARBA00004853"/>
    </source>
</evidence>
<evidence type="ECO:0000256" key="14">
    <source>
        <dbReference type="ARBA" id="ARBA00023211"/>
    </source>
</evidence>
<dbReference type="FunFam" id="3.40.50.10990:FF:000001">
    <property type="entry name" value="Riboflavin biosynthesis protein RibBA"/>
    <property type="match status" value="1"/>
</dbReference>
<feature type="binding site" evidence="19">
    <location>
        <position position="31"/>
    </location>
    <ligand>
        <name>D-ribulose 5-phosphate</name>
        <dbReference type="ChEBI" id="CHEBI:58121"/>
    </ligand>
</feature>
<dbReference type="SUPFAM" id="SSF142695">
    <property type="entry name" value="RibA-like"/>
    <property type="match status" value="1"/>
</dbReference>
<dbReference type="GO" id="GO:0003935">
    <property type="term" value="F:GTP cyclohydrolase II activity"/>
    <property type="evidence" value="ECO:0007669"/>
    <property type="project" value="UniProtKB-UniRule"/>
</dbReference>
<evidence type="ECO:0000256" key="1">
    <source>
        <dbReference type="ARBA" id="ARBA00000141"/>
    </source>
</evidence>
<keyword evidence="12 19" id="KW-0460">Magnesium</keyword>
<feature type="binding site" evidence="19">
    <location>
        <begin position="250"/>
        <end position="254"/>
    </location>
    <ligand>
        <name>GTP</name>
        <dbReference type="ChEBI" id="CHEBI:37565"/>
    </ligand>
</feature>
<comment type="catalytic activity">
    <reaction evidence="1 19">
        <text>D-ribulose 5-phosphate = (2S)-2-hydroxy-3-oxobutyl phosphate + formate + H(+)</text>
        <dbReference type="Rhea" id="RHEA:18457"/>
        <dbReference type="ChEBI" id="CHEBI:15378"/>
        <dbReference type="ChEBI" id="CHEBI:15740"/>
        <dbReference type="ChEBI" id="CHEBI:58121"/>
        <dbReference type="ChEBI" id="CHEBI:58830"/>
        <dbReference type="EC" id="4.1.99.12"/>
    </reaction>
</comment>
<keyword evidence="11 19" id="KW-0862">Zinc</keyword>
<dbReference type="EMBL" id="MFQB01000051">
    <property type="protein sequence ID" value="OGH65248.1"/>
    <property type="molecule type" value="Genomic_DNA"/>
</dbReference>
<evidence type="ECO:0000256" key="6">
    <source>
        <dbReference type="ARBA" id="ARBA00005520"/>
    </source>
</evidence>
<dbReference type="PANTHER" id="PTHR21327">
    <property type="entry name" value="GTP CYCLOHYDROLASE II-RELATED"/>
    <property type="match status" value="1"/>
</dbReference>
<evidence type="ECO:0000256" key="8">
    <source>
        <dbReference type="ARBA" id="ARBA00022723"/>
    </source>
</evidence>
<feature type="binding site" evidence="19">
    <location>
        <begin position="26"/>
        <end position="27"/>
    </location>
    <ligand>
        <name>D-ribulose 5-phosphate</name>
        <dbReference type="ChEBI" id="CHEBI:58121"/>
    </ligand>
</feature>
<comment type="similarity">
    <text evidence="6 19">In the N-terminal section; belongs to the DHBP synthase family.</text>
</comment>
<dbReference type="STRING" id="1798680.A3J66_03760"/>
<feature type="binding site" evidence="19">
    <location>
        <position position="27"/>
    </location>
    <ligand>
        <name>Mg(2+)</name>
        <dbReference type="ChEBI" id="CHEBI:18420"/>
        <label>2</label>
    </ligand>
</feature>
<dbReference type="GO" id="GO:0008270">
    <property type="term" value="F:zinc ion binding"/>
    <property type="evidence" value="ECO:0007669"/>
    <property type="project" value="UniProtKB-UniRule"/>
</dbReference>
<gene>
    <name evidence="19" type="primary">ribBA</name>
    <name evidence="21" type="ORF">A3J66_03760</name>
</gene>
<dbReference type="NCBIfam" id="NF001591">
    <property type="entry name" value="PRK00393.1"/>
    <property type="match status" value="1"/>
</dbReference>
<feature type="binding site" evidence="19">
    <location>
        <position position="266"/>
    </location>
    <ligand>
        <name>Zn(2+)</name>
        <dbReference type="ChEBI" id="CHEBI:29105"/>
        <note>catalytic</note>
    </ligand>
</feature>
<feature type="binding site" evidence="19">
    <location>
        <position position="27"/>
    </location>
    <ligand>
        <name>Mg(2+)</name>
        <dbReference type="ChEBI" id="CHEBI:18420"/>
        <label>1</label>
    </ligand>
</feature>
<feature type="site" description="Essential for DHBP synthase activity" evidence="19">
    <location>
        <position position="162"/>
    </location>
</feature>
<comment type="caution">
    <text evidence="21">The sequence shown here is derived from an EMBL/GenBank/DDBJ whole genome shotgun (WGS) entry which is preliminary data.</text>
</comment>
<proteinExistence type="inferred from homology"/>
<evidence type="ECO:0000256" key="11">
    <source>
        <dbReference type="ARBA" id="ARBA00022833"/>
    </source>
</evidence>
<feature type="active site" description="Nucleophile; for GTP cyclohydrolase activity" evidence="19">
    <location>
        <position position="331"/>
    </location>
</feature>
<feature type="binding site" evidence="19">
    <location>
        <position position="357"/>
    </location>
    <ligand>
        <name>GTP</name>
        <dbReference type="ChEBI" id="CHEBI:37565"/>
    </ligand>
</feature>
<feature type="domain" description="GTP cyclohydrolase II" evidence="20">
    <location>
        <begin position="207"/>
        <end position="373"/>
    </location>
</feature>
<evidence type="ECO:0000256" key="2">
    <source>
        <dbReference type="ARBA" id="ARBA00001936"/>
    </source>
</evidence>
<dbReference type="HAMAP" id="MF_01283">
    <property type="entry name" value="RibBA"/>
    <property type="match status" value="1"/>
</dbReference>
<dbReference type="InterPro" id="IPR016299">
    <property type="entry name" value="Riboflavin_synth_RibBA"/>
</dbReference>
<dbReference type="InterPro" id="IPR017945">
    <property type="entry name" value="DHBP_synth_RibB-like_a/b_dom"/>
</dbReference>
<evidence type="ECO:0000313" key="22">
    <source>
        <dbReference type="Proteomes" id="UP000176282"/>
    </source>
</evidence>
<comment type="cofactor">
    <cofactor evidence="2">
        <name>Mn(2+)</name>
        <dbReference type="ChEBI" id="CHEBI:29035"/>
    </cofactor>
</comment>
<dbReference type="PANTHER" id="PTHR21327:SF18">
    <property type="entry name" value="3,4-DIHYDROXY-2-BUTANONE 4-PHOSPHATE SYNTHASE"/>
    <property type="match status" value="1"/>
</dbReference>
<evidence type="ECO:0000256" key="16">
    <source>
        <dbReference type="ARBA" id="ARBA00023268"/>
    </source>
</evidence>
<organism evidence="21 22">
    <name type="scientific">Candidatus Magasanikbacteria bacterium RIFCSPHIGHO2_02_FULL_47_14</name>
    <dbReference type="NCBI Taxonomy" id="1798680"/>
    <lineage>
        <taxon>Bacteria</taxon>
        <taxon>Candidatus Magasanikiibacteriota</taxon>
    </lineage>
</organism>
<dbReference type="GO" id="GO:0009231">
    <property type="term" value="P:riboflavin biosynthetic process"/>
    <property type="evidence" value="ECO:0007669"/>
    <property type="project" value="UniProtKB-UniRule"/>
</dbReference>
<evidence type="ECO:0000256" key="15">
    <source>
        <dbReference type="ARBA" id="ARBA00023239"/>
    </source>
</evidence>
<feature type="binding site" evidence="19">
    <location>
        <position position="317"/>
    </location>
    <ligand>
        <name>GTP</name>
        <dbReference type="ChEBI" id="CHEBI:37565"/>
    </ligand>
</feature>
<comment type="function">
    <text evidence="17 19">Catalyzes the conversion of GTP to 2,5-diamino-6-ribosylamino-4(3H)-pyrimidinone 5'-phosphate (DARP), formate and pyrophosphate.</text>
</comment>
<keyword evidence="10 19" id="KW-0378">Hydrolase</keyword>
<feature type="binding site" evidence="19">
    <location>
        <position position="141"/>
    </location>
    <ligand>
        <name>Mg(2+)</name>
        <dbReference type="ChEBI" id="CHEBI:18420"/>
        <label>2</label>
    </ligand>
</feature>
<feature type="binding site" evidence="19">
    <location>
        <position position="255"/>
    </location>
    <ligand>
        <name>Zn(2+)</name>
        <dbReference type="ChEBI" id="CHEBI:29105"/>
        <note>catalytic</note>
    </ligand>
</feature>
<dbReference type="GO" id="GO:0008686">
    <property type="term" value="F:3,4-dihydroxy-2-butanone-4-phosphate synthase activity"/>
    <property type="evidence" value="ECO:0007669"/>
    <property type="project" value="UniProtKB-UniRule"/>
</dbReference>
<dbReference type="SUPFAM" id="SSF55821">
    <property type="entry name" value="YrdC/RibB"/>
    <property type="match status" value="1"/>
</dbReference>
<feature type="region of interest" description="GTP cyclohydrolase II" evidence="19">
    <location>
        <begin position="200"/>
        <end position="400"/>
    </location>
</feature>
<feature type="binding site" evidence="19">
    <location>
        <begin position="294"/>
        <end position="296"/>
    </location>
    <ligand>
        <name>GTP</name>
        <dbReference type="ChEBI" id="CHEBI:37565"/>
    </ligand>
</feature>
<keyword evidence="9 19" id="KW-0547">Nucleotide-binding</keyword>
<dbReference type="GO" id="GO:0005829">
    <property type="term" value="C:cytosol"/>
    <property type="evidence" value="ECO:0007669"/>
    <property type="project" value="TreeGrafter"/>
</dbReference>
<feature type="binding site" evidence="19">
    <location>
        <position position="268"/>
    </location>
    <ligand>
        <name>Zn(2+)</name>
        <dbReference type="ChEBI" id="CHEBI:29105"/>
        <note>catalytic</note>
    </ligand>
</feature>
<comment type="similarity">
    <text evidence="19">In the C-terminal section; belongs to the GTP cyclohydrolase II family.</text>
</comment>
<dbReference type="NCBIfam" id="TIGR00506">
    <property type="entry name" value="ribB"/>
    <property type="match status" value="1"/>
</dbReference>
<dbReference type="AlphaFoldDB" id="A0A1F6M0Z0"/>
<evidence type="ECO:0000256" key="18">
    <source>
        <dbReference type="ARBA" id="ARBA00049295"/>
    </source>
</evidence>
<keyword evidence="16 19" id="KW-0511">Multifunctional enzyme</keyword>
<evidence type="ECO:0000256" key="12">
    <source>
        <dbReference type="ARBA" id="ARBA00022842"/>
    </source>
</evidence>
<accession>A0A1F6M0Z0</accession>
<dbReference type="InterPro" id="IPR036144">
    <property type="entry name" value="RibA-like_sf"/>
</dbReference>
<evidence type="ECO:0000256" key="17">
    <source>
        <dbReference type="ARBA" id="ARBA00043932"/>
    </source>
</evidence>
<dbReference type="EC" id="4.1.99.12" evidence="19"/>
<dbReference type="GO" id="GO:0030145">
    <property type="term" value="F:manganese ion binding"/>
    <property type="evidence" value="ECO:0007669"/>
    <property type="project" value="UniProtKB-UniRule"/>
</dbReference>
<dbReference type="InterPro" id="IPR000422">
    <property type="entry name" value="DHBP_synthase_RibB"/>
</dbReference>
<dbReference type="HAMAP" id="MF_00180">
    <property type="entry name" value="RibB"/>
    <property type="match status" value="1"/>
</dbReference>
<protein>
    <recommendedName>
        <fullName evidence="19">Riboflavin biosynthesis protein RibBA</fullName>
    </recommendedName>
    <domain>
        <recommendedName>
            <fullName evidence="19">3,4-dihydroxy-2-butanone 4-phosphate synthase</fullName>
            <shortName evidence="19">DHBP synthase</shortName>
            <ecNumber evidence="19">4.1.99.12</ecNumber>
        </recommendedName>
    </domain>
    <domain>
        <recommendedName>
            <fullName evidence="19">GTP cyclohydrolase-2</fullName>
            <ecNumber evidence="19">3.5.4.25</ecNumber>
        </recommendedName>
        <alternativeName>
            <fullName evidence="19">GTP cyclohydrolase II</fullName>
        </alternativeName>
    </domain>
</protein>
<comment type="function">
    <text evidence="3 19">Catalyzes the conversion of D-ribulose 5-phosphate to formate and 3,4-dihydroxy-2-butanone 4-phosphate.</text>
</comment>
<evidence type="ECO:0000256" key="10">
    <source>
        <dbReference type="ARBA" id="ARBA00022801"/>
    </source>
</evidence>
<keyword evidence="13 19" id="KW-0342">GTP-binding</keyword>
<dbReference type="GO" id="GO:0000287">
    <property type="term" value="F:magnesium ion binding"/>
    <property type="evidence" value="ECO:0007669"/>
    <property type="project" value="UniProtKB-UniRule"/>
</dbReference>
<dbReference type="CDD" id="cd00641">
    <property type="entry name" value="GTP_cyclohydro2"/>
    <property type="match status" value="1"/>
</dbReference>
<dbReference type="Proteomes" id="UP000176282">
    <property type="component" value="Unassembled WGS sequence"/>
</dbReference>
<comment type="pathway">
    <text evidence="4 19">Cofactor biosynthesis; riboflavin biosynthesis; 5-amino-6-(D-ribitylamino)uracil from GTP: step 1/4.</text>
</comment>
<feature type="binding site" evidence="19">
    <location>
        <position position="271"/>
    </location>
    <ligand>
        <name>GTP</name>
        <dbReference type="ChEBI" id="CHEBI:37565"/>
    </ligand>
</feature>
<dbReference type="InterPro" id="IPR000926">
    <property type="entry name" value="RibA"/>
</dbReference>
<evidence type="ECO:0000256" key="19">
    <source>
        <dbReference type="HAMAP-Rule" id="MF_01283"/>
    </source>
</evidence>
<dbReference type="NCBIfam" id="TIGR00505">
    <property type="entry name" value="ribA"/>
    <property type="match status" value="1"/>
</dbReference>
<keyword evidence="14 19" id="KW-0464">Manganese</keyword>
<feature type="site" description="Essential for DHBP synthase activity" evidence="19">
    <location>
        <position position="124"/>
    </location>
</feature>
<feature type="binding site" evidence="19">
    <location>
        <position position="162"/>
    </location>
    <ligand>
        <name>D-ribulose 5-phosphate</name>
        <dbReference type="ChEBI" id="CHEBI:58121"/>
    </ligand>
</feature>
<keyword evidence="7 19" id="KW-0686">Riboflavin biosynthesis</keyword>
<keyword evidence="15 19" id="KW-0456">Lyase</keyword>
<dbReference type="Gene3D" id="3.40.50.10990">
    <property type="entry name" value="GTP cyclohydrolase II"/>
    <property type="match status" value="1"/>
</dbReference>
<evidence type="ECO:0000256" key="3">
    <source>
        <dbReference type="ARBA" id="ARBA00002284"/>
    </source>
</evidence>
<evidence type="ECO:0000256" key="7">
    <source>
        <dbReference type="ARBA" id="ARBA00022619"/>
    </source>
</evidence>
<dbReference type="HAMAP" id="MF_00179">
    <property type="entry name" value="RibA"/>
    <property type="match status" value="1"/>
</dbReference>
<evidence type="ECO:0000259" key="20">
    <source>
        <dbReference type="Pfam" id="PF00925"/>
    </source>
</evidence>
<comment type="pathway">
    <text evidence="5 19">Cofactor biosynthesis; riboflavin biosynthesis; 2-hydroxy-3-oxobutyl phosphate from D-ribulose 5-phosphate: step 1/1.</text>
</comment>
<evidence type="ECO:0000256" key="9">
    <source>
        <dbReference type="ARBA" id="ARBA00022741"/>
    </source>
</evidence>
<comment type="cofactor">
    <cofactor evidence="19">
        <name>Zn(2+)</name>
        <dbReference type="ChEBI" id="CHEBI:29105"/>
    </cofactor>
    <text evidence="19">Binds 1 zinc ion per subunit.</text>
</comment>
<dbReference type="PIRSF" id="PIRSF001259">
    <property type="entry name" value="RibA"/>
    <property type="match status" value="1"/>
</dbReference>
<reference evidence="21 22" key="1">
    <citation type="journal article" date="2016" name="Nat. Commun.">
        <title>Thousands of microbial genomes shed light on interconnected biogeochemical processes in an aquifer system.</title>
        <authorList>
            <person name="Anantharaman K."/>
            <person name="Brown C.T."/>
            <person name="Hug L.A."/>
            <person name="Sharon I."/>
            <person name="Castelle C.J."/>
            <person name="Probst A.J."/>
            <person name="Thomas B.C."/>
            <person name="Singh A."/>
            <person name="Wilkins M.J."/>
            <person name="Karaoz U."/>
            <person name="Brodie E.L."/>
            <person name="Williams K.H."/>
            <person name="Hubbard S.S."/>
            <person name="Banfield J.F."/>
        </authorList>
    </citation>
    <scope>NUCLEOTIDE SEQUENCE [LARGE SCALE GENOMIC DNA]</scope>
</reference>
<keyword evidence="8 19" id="KW-0479">Metal-binding</keyword>
<comment type="catalytic activity">
    <reaction evidence="18 19">
        <text>GTP + 4 H2O = 2,5-diamino-6-hydroxy-4-(5-phosphoribosylamino)-pyrimidine + formate + 2 phosphate + 3 H(+)</text>
        <dbReference type="Rhea" id="RHEA:23704"/>
        <dbReference type="ChEBI" id="CHEBI:15377"/>
        <dbReference type="ChEBI" id="CHEBI:15378"/>
        <dbReference type="ChEBI" id="CHEBI:15740"/>
        <dbReference type="ChEBI" id="CHEBI:37565"/>
        <dbReference type="ChEBI" id="CHEBI:43474"/>
        <dbReference type="ChEBI" id="CHEBI:58614"/>
        <dbReference type="EC" id="3.5.4.25"/>
    </reaction>
</comment>
<dbReference type="Gene3D" id="3.90.870.10">
    <property type="entry name" value="DHBP synthase"/>
    <property type="match status" value="1"/>
</dbReference>
<dbReference type="Pfam" id="PF00925">
    <property type="entry name" value="GTP_cyclohydro2"/>
    <property type="match status" value="1"/>
</dbReference>
<sequence length="400" mass="44054">MFSSIDDALGALKAGGMIIVVDDEQRENEGDLVMAAESMTSEQMAFMIRHTGGVVCVALANTIADRLNLPPMVERNTSRRETPYTISVDAVETSTGISAEDRTKTVVALVSEETRPEDLARPGHVFPLRAQSGGVLWRAGHTEASVDMCRIAGLKEGAAISELMHDDGTMMRLPALFEFAKQHQLPTISIADLIAYRYKTERFIRRGAETQLQTKAGEWRLIVYKDLLHNIDHIALVKNISPGDTPTLVRVHSECLTGDALGSLQCDCGEQLTQAMTMIQECGQGALVYMKQHEGRGIGLENKIKAYELQRTKGFDTVEANQALGFQEDLREYGVGAQILVDLGIKKVRLMTNNPKKMGGIGGYGLEIIEQVPIEVTPNGINTNYLRTKKQKMNHRLSNV</sequence>
<name>A0A1F6M0Z0_9BACT</name>
<dbReference type="InterPro" id="IPR032677">
    <property type="entry name" value="GTP_cyclohydro_II"/>
</dbReference>
<dbReference type="GO" id="GO:0005525">
    <property type="term" value="F:GTP binding"/>
    <property type="evidence" value="ECO:0007669"/>
    <property type="project" value="UniProtKB-KW"/>
</dbReference>
<evidence type="ECO:0000256" key="5">
    <source>
        <dbReference type="ARBA" id="ARBA00004904"/>
    </source>
</evidence>
<feature type="binding site" evidence="19">
    <location>
        <position position="352"/>
    </location>
    <ligand>
        <name>GTP</name>
        <dbReference type="ChEBI" id="CHEBI:37565"/>
    </ligand>
</feature>
<feature type="active site" description="Proton acceptor; for GTP cyclohydrolase activity" evidence="19">
    <location>
        <position position="329"/>
    </location>
</feature>
<evidence type="ECO:0000313" key="21">
    <source>
        <dbReference type="EMBL" id="OGH65248.1"/>
    </source>
</evidence>